<reference evidence="9 10" key="1">
    <citation type="journal article" date="2007" name="Proc. Natl. Acad. Sci. U.S.A.">
        <title>Characterization of a marine gammaproteobacterium capable of aerobic anoxygenic photosynthesis.</title>
        <authorList>
            <person name="Fuchs B.M."/>
            <person name="Spring S."/>
            <person name="Teeling H."/>
            <person name="Quast C."/>
            <person name="Wulf J."/>
            <person name="Schattenhofer M."/>
            <person name="Yan S."/>
            <person name="Ferriera S."/>
            <person name="Johnson J."/>
            <person name="Glockner F.O."/>
            <person name="Amann R."/>
        </authorList>
    </citation>
    <scope>NUCLEOTIDE SEQUENCE [LARGE SCALE GENOMIC DNA]</scope>
    <source>
        <strain evidence="9">KT71</strain>
    </source>
</reference>
<feature type="transmembrane region" description="Helical" evidence="8">
    <location>
        <begin position="12"/>
        <end position="33"/>
    </location>
</feature>
<name>A4A5S5_9GAMM</name>
<feature type="transmembrane region" description="Helical" evidence="8">
    <location>
        <begin position="109"/>
        <end position="127"/>
    </location>
</feature>
<dbReference type="AlphaFoldDB" id="A4A5S5"/>
<accession>A4A5S5</accession>
<evidence type="ECO:0000256" key="4">
    <source>
        <dbReference type="ARBA" id="ARBA00022475"/>
    </source>
</evidence>
<dbReference type="Proteomes" id="UP000019205">
    <property type="component" value="Chromosome"/>
</dbReference>
<evidence type="ECO:0000256" key="8">
    <source>
        <dbReference type="RuleBase" id="RU363041"/>
    </source>
</evidence>
<evidence type="ECO:0000256" key="7">
    <source>
        <dbReference type="ARBA" id="ARBA00023136"/>
    </source>
</evidence>
<evidence type="ECO:0000256" key="6">
    <source>
        <dbReference type="ARBA" id="ARBA00022989"/>
    </source>
</evidence>
<dbReference type="RefSeq" id="WP_008292441.1">
    <property type="nucleotide sequence ID" value="NZ_CM002299.1"/>
</dbReference>
<proteinExistence type="inferred from homology"/>
<dbReference type="PANTHER" id="PTHR30269:SF37">
    <property type="entry name" value="MEMBRANE TRANSPORTER PROTEIN"/>
    <property type="match status" value="1"/>
</dbReference>
<feature type="transmembrane region" description="Helical" evidence="8">
    <location>
        <begin position="83"/>
        <end position="102"/>
    </location>
</feature>
<keyword evidence="7 8" id="KW-0472">Membrane</keyword>
<feature type="transmembrane region" description="Helical" evidence="8">
    <location>
        <begin position="205"/>
        <end position="224"/>
    </location>
</feature>
<dbReference type="eggNOG" id="COG0730">
    <property type="taxonomic scope" value="Bacteria"/>
</dbReference>
<gene>
    <name evidence="9" type="ORF">KT71_00305</name>
</gene>
<keyword evidence="6 8" id="KW-1133">Transmembrane helix</keyword>
<comment type="similarity">
    <text evidence="2 8">Belongs to the 4-toluene sulfonate uptake permease (TSUP) (TC 2.A.102) family.</text>
</comment>
<protein>
    <recommendedName>
        <fullName evidence="8">Probable membrane transporter protein</fullName>
    </recommendedName>
</protein>
<evidence type="ECO:0000256" key="2">
    <source>
        <dbReference type="ARBA" id="ARBA00009142"/>
    </source>
</evidence>
<dbReference type="Pfam" id="PF01925">
    <property type="entry name" value="TauE"/>
    <property type="match status" value="1"/>
</dbReference>
<organism evidence="9 10">
    <name type="scientific">Congregibacter litoralis KT71</name>
    <dbReference type="NCBI Taxonomy" id="314285"/>
    <lineage>
        <taxon>Bacteria</taxon>
        <taxon>Pseudomonadati</taxon>
        <taxon>Pseudomonadota</taxon>
        <taxon>Gammaproteobacteria</taxon>
        <taxon>Cellvibrionales</taxon>
        <taxon>Halieaceae</taxon>
        <taxon>Congregibacter</taxon>
    </lineage>
</organism>
<keyword evidence="5 8" id="KW-0812">Transmembrane</keyword>
<evidence type="ECO:0000256" key="3">
    <source>
        <dbReference type="ARBA" id="ARBA00022448"/>
    </source>
</evidence>
<dbReference type="GO" id="GO:0005886">
    <property type="term" value="C:plasma membrane"/>
    <property type="evidence" value="ECO:0007669"/>
    <property type="project" value="UniProtKB-SubCell"/>
</dbReference>
<dbReference type="PANTHER" id="PTHR30269">
    <property type="entry name" value="TRANSMEMBRANE PROTEIN YFCA"/>
    <property type="match status" value="1"/>
</dbReference>
<reference evidence="9 10" key="2">
    <citation type="journal article" date="2009" name="PLoS ONE">
        <title>The photosynthetic apparatus and its regulation in the aerobic gammaproteobacterium Congregibacter litoralis gen. nov., sp. nov.</title>
        <authorList>
            <person name="Spring S."/>
            <person name="Lunsdorf H."/>
            <person name="Fuchs B.M."/>
            <person name="Tindall B.J."/>
        </authorList>
    </citation>
    <scope>NUCLEOTIDE SEQUENCE [LARGE SCALE GENOMIC DNA]</scope>
    <source>
        <strain evidence="9">KT71</strain>
    </source>
</reference>
<feature type="transmembrane region" description="Helical" evidence="8">
    <location>
        <begin position="178"/>
        <end position="199"/>
    </location>
</feature>
<comment type="caution">
    <text evidence="9">The sequence shown here is derived from an EMBL/GenBank/DDBJ whole genome shotgun (WGS) entry which is preliminary data.</text>
</comment>
<comment type="subcellular location">
    <subcellularLocation>
        <location evidence="1 8">Cell membrane</location>
        <topology evidence="1 8">Multi-pass membrane protein</topology>
    </subcellularLocation>
</comment>
<evidence type="ECO:0000313" key="10">
    <source>
        <dbReference type="Proteomes" id="UP000019205"/>
    </source>
</evidence>
<keyword evidence="10" id="KW-1185">Reference proteome</keyword>
<sequence>MIEALVETFTAIGAGKMLAIWAALLFAALLRAFTGFGFALAAMPVLALFVAPTEAVVITALLTFGTSVLSLPRFWPDAPKRPLLPILLASVVGTAIGAQLLAQVSTRQFQLGVGLAVLGACGVLSLFRPAQRPVWRGVATATGLLSGLMNGVFAVPGPPVIIFVMATQEDARDSRAMLLSYFMLASVIALCMFGISGYLTAKALWMFLLGMPAMMIGDRLGHAVFARFGNLFYRRVALSVLCAVGLAITIKALLA</sequence>
<dbReference type="HOGENOM" id="CLU_054750_1_0_6"/>
<evidence type="ECO:0000256" key="5">
    <source>
        <dbReference type="ARBA" id="ARBA00022692"/>
    </source>
</evidence>
<keyword evidence="3" id="KW-0813">Transport</keyword>
<evidence type="ECO:0000256" key="1">
    <source>
        <dbReference type="ARBA" id="ARBA00004651"/>
    </source>
</evidence>
<feature type="transmembrane region" description="Helical" evidence="8">
    <location>
        <begin position="45"/>
        <end position="71"/>
    </location>
</feature>
<dbReference type="OrthoDB" id="5739612at2"/>
<dbReference type="EMBL" id="AAOA02000002">
    <property type="protein sequence ID" value="EAQ98372.1"/>
    <property type="molecule type" value="Genomic_DNA"/>
</dbReference>
<evidence type="ECO:0000313" key="9">
    <source>
        <dbReference type="EMBL" id="EAQ98372.1"/>
    </source>
</evidence>
<feature type="transmembrane region" description="Helical" evidence="8">
    <location>
        <begin position="147"/>
        <end position="166"/>
    </location>
</feature>
<dbReference type="STRING" id="314285.KT71_00305"/>
<dbReference type="InterPro" id="IPR002781">
    <property type="entry name" value="TM_pro_TauE-like"/>
</dbReference>
<dbReference type="InterPro" id="IPR052017">
    <property type="entry name" value="TSUP"/>
</dbReference>
<keyword evidence="4 8" id="KW-1003">Cell membrane</keyword>
<feature type="transmembrane region" description="Helical" evidence="8">
    <location>
        <begin position="236"/>
        <end position="254"/>
    </location>
</feature>